<proteinExistence type="predicted"/>
<organism evidence="1">
    <name type="scientific">Thermosulfurimonas dismutans</name>
    <dbReference type="NCBI Taxonomy" id="999894"/>
    <lineage>
        <taxon>Bacteria</taxon>
        <taxon>Pseudomonadati</taxon>
        <taxon>Thermodesulfobacteriota</taxon>
        <taxon>Thermodesulfobacteria</taxon>
        <taxon>Thermodesulfobacteriales</taxon>
        <taxon>Thermodesulfobacteriaceae</taxon>
        <taxon>Thermosulfurimonas</taxon>
    </lineage>
</organism>
<dbReference type="EMBL" id="DRMH01000008">
    <property type="protein sequence ID" value="HFC96904.1"/>
    <property type="molecule type" value="Genomic_DNA"/>
</dbReference>
<dbReference type="Proteomes" id="UP000886043">
    <property type="component" value="Unassembled WGS sequence"/>
</dbReference>
<evidence type="ECO:0000313" key="1">
    <source>
        <dbReference type="EMBL" id="HFC96904.1"/>
    </source>
</evidence>
<gene>
    <name evidence="1" type="ORF">ENJ40_00400</name>
</gene>
<comment type="caution">
    <text evidence="1">The sequence shown here is derived from an EMBL/GenBank/DDBJ whole genome shotgun (WGS) entry which is preliminary data.</text>
</comment>
<accession>A0A7C3GT95</accession>
<reference evidence="1" key="1">
    <citation type="journal article" date="2020" name="mSystems">
        <title>Genome- and Community-Level Interaction Insights into Carbon Utilization and Element Cycling Functions of Hydrothermarchaeota in Hydrothermal Sediment.</title>
        <authorList>
            <person name="Zhou Z."/>
            <person name="Liu Y."/>
            <person name="Xu W."/>
            <person name="Pan J."/>
            <person name="Luo Z.H."/>
            <person name="Li M."/>
        </authorList>
    </citation>
    <scope>NUCLEOTIDE SEQUENCE [LARGE SCALE GENOMIC DNA]</scope>
    <source>
        <strain evidence="1">HyVt-483</strain>
    </source>
</reference>
<sequence>MKRILPELILLITDAYTGQSPHLPYLLRIDPPPVRRVRKPHGYYLLFYRLYGERPEINLSVSGPHYRPRELRLSLPREEPLEIELWPEKIYPFPSGATLLCGQVFREGRPLSGVRVLARTLFEEILTRTDGRGSFILFPRRVEGKRLLRRGQGLFIPGLRGGRRITLQVETPEGVIIRRHLRWPVGEKTRIQVEV</sequence>
<name>A0A7C3GT95_9BACT</name>
<dbReference type="AlphaFoldDB" id="A0A7C3GT95"/>
<protein>
    <submittedName>
        <fullName evidence="1">Uncharacterized protein</fullName>
    </submittedName>
</protein>